<name>A0A6V7QRD2_ANACO</name>
<feature type="compositionally biased region" description="Acidic residues" evidence="1">
    <location>
        <begin position="1"/>
        <end position="11"/>
    </location>
</feature>
<evidence type="ECO:0000313" key="2">
    <source>
        <dbReference type="EMBL" id="CAD1845441.1"/>
    </source>
</evidence>
<dbReference type="AlphaFoldDB" id="A0A6V7QRD2"/>
<dbReference type="EMBL" id="CAJEUB010000003">
    <property type="protein sequence ID" value="CAD1845441.1"/>
    <property type="molecule type" value="Genomic_DNA"/>
</dbReference>
<sequence>MASSEGSEDGDGAAGPPLPGRRRRRPPRPSLASACLSGGGGESSASPSGACVGVRGGGGVDDRACGPVGVVGVGRGRVPPPARRPGPVRGPACSGPTVGPASVQDRSDAAGPRCLLRPHRVPALVLQMLPQSESNCRGSAQALPAWAVFLAVFNLKLV</sequence>
<evidence type="ECO:0000256" key="1">
    <source>
        <dbReference type="SAM" id="MobiDB-lite"/>
    </source>
</evidence>
<reference evidence="2" key="1">
    <citation type="submission" date="2020-07" db="EMBL/GenBank/DDBJ databases">
        <authorList>
            <person name="Lin J."/>
        </authorList>
    </citation>
    <scope>NUCLEOTIDE SEQUENCE</scope>
</reference>
<proteinExistence type="predicted"/>
<protein>
    <submittedName>
        <fullName evidence="2">Uncharacterized protein</fullName>
    </submittedName>
</protein>
<gene>
    <name evidence="2" type="ORF">CB5_LOCUS28652</name>
</gene>
<organism evidence="2">
    <name type="scientific">Ananas comosus var. bracteatus</name>
    <name type="common">red pineapple</name>
    <dbReference type="NCBI Taxonomy" id="296719"/>
    <lineage>
        <taxon>Eukaryota</taxon>
        <taxon>Viridiplantae</taxon>
        <taxon>Streptophyta</taxon>
        <taxon>Embryophyta</taxon>
        <taxon>Tracheophyta</taxon>
        <taxon>Spermatophyta</taxon>
        <taxon>Magnoliopsida</taxon>
        <taxon>Liliopsida</taxon>
        <taxon>Poales</taxon>
        <taxon>Bromeliaceae</taxon>
        <taxon>Bromelioideae</taxon>
        <taxon>Ananas</taxon>
    </lineage>
</organism>
<feature type="compositionally biased region" description="Low complexity" evidence="1">
    <location>
        <begin position="43"/>
        <end position="53"/>
    </location>
</feature>
<accession>A0A6V7QRD2</accession>
<feature type="region of interest" description="Disordered" evidence="1">
    <location>
        <begin position="1"/>
        <end position="106"/>
    </location>
</feature>